<dbReference type="EMBL" id="WHWB01034626">
    <property type="protein sequence ID" value="KAJ7406859.1"/>
    <property type="molecule type" value="Genomic_DNA"/>
</dbReference>
<gene>
    <name evidence="1" type="ORF">WISP_130054</name>
</gene>
<keyword evidence="2" id="KW-1185">Reference proteome</keyword>
<comment type="caution">
    <text evidence="1">The sequence shown here is derived from an EMBL/GenBank/DDBJ whole genome shotgun (WGS) entry which is preliminary data.</text>
</comment>
<evidence type="ECO:0000313" key="2">
    <source>
        <dbReference type="Proteomes" id="UP001145742"/>
    </source>
</evidence>
<name>A0ABQ9CVV1_9PASS</name>
<accession>A0ABQ9CVV1</accession>
<dbReference type="Proteomes" id="UP001145742">
    <property type="component" value="Unassembled WGS sequence"/>
</dbReference>
<proteinExistence type="predicted"/>
<sequence length="89" mass="9445">MAAAAASTGAMAAEEVEEALGLFTGIGLSEAKARETLRNGALSALLRRAVLQVRPPRALTPAPPIPYVILGSRHPENPLPHHLGTWYPR</sequence>
<evidence type="ECO:0000313" key="1">
    <source>
        <dbReference type="EMBL" id="KAJ7406859.1"/>
    </source>
</evidence>
<reference evidence="1" key="1">
    <citation type="submission" date="2019-10" db="EMBL/GenBank/DDBJ databases">
        <authorList>
            <person name="Soares A.E.R."/>
            <person name="Aleixo A."/>
            <person name="Schneider P."/>
            <person name="Miyaki C.Y."/>
            <person name="Schneider M.P."/>
            <person name="Mello C."/>
            <person name="Vasconcelos A.T.R."/>
        </authorList>
    </citation>
    <scope>NUCLEOTIDE SEQUENCE</scope>
    <source>
        <tissue evidence="1">Muscle</tissue>
    </source>
</reference>
<organism evidence="1 2">
    <name type="scientific">Willisornis vidua</name>
    <name type="common">Xingu scale-backed antbird</name>
    <dbReference type="NCBI Taxonomy" id="1566151"/>
    <lineage>
        <taxon>Eukaryota</taxon>
        <taxon>Metazoa</taxon>
        <taxon>Chordata</taxon>
        <taxon>Craniata</taxon>
        <taxon>Vertebrata</taxon>
        <taxon>Euteleostomi</taxon>
        <taxon>Archelosauria</taxon>
        <taxon>Archosauria</taxon>
        <taxon>Dinosauria</taxon>
        <taxon>Saurischia</taxon>
        <taxon>Theropoda</taxon>
        <taxon>Coelurosauria</taxon>
        <taxon>Aves</taxon>
        <taxon>Neognathae</taxon>
        <taxon>Neoaves</taxon>
        <taxon>Telluraves</taxon>
        <taxon>Australaves</taxon>
        <taxon>Passeriformes</taxon>
        <taxon>Thamnophilidae</taxon>
        <taxon>Willisornis</taxon>
    </lineage>
</organism>
<protein>
    <submittedName>
        <fullName evidence="1">Uncharacterized protein</fullName>
    </submittedName>
</protein>